<keyword evidence="2 4" id="KW-0863">Zinc-finger</keyword>
<dbReference type="Gene3D" id="3.30.40.10">
    <property type="entry name" value="Zinc/RING finger domain, C3HC4 (zinc finger)"/>
    <property type="match status" value="1"/>
</dbReference>
<keyword evidence="3" id="KW-0862">Zinc</keyword>
<dbReference type="InterPro" id="IPR001965">
    <property type="entry name" value="Znf_PHD"/>
</dbReference>
<dbReference type="InterPro" id="IPR013083">
    <property type="entry name" value="Znf_RING/FYVE/PHD"/>
</dbReference>
<dbReference type="InterPro" id="IPR019787">
    <property type="entry name" value="Znf_PHD-finger"/>
</dbReference>
<keyword evidence="1" id="KW-0479">Metal-binding</keyword>
<dbReference type="InterPro" id="IPR011011">
    <property type="entry name" value="Znf_FYVE_PHD"/>
</dbReference>
<dbReference type="InterPro" id="IPR019786">
    <property type="entry name" value="Zinc_finger_PHD-type_CS"/>
</dbReference>
<name>A0A7S3AN97_9EUKA</name>
<dbReference type="InterPro" id="IPR047157">
    <property type="entry name" value="PHRF1/Atg35"/>
</dbReference>
<dbReference type="AlphaFoldDB" id="A0A7S3AN97"/>
<evidence type="ECO:0000256" key="4">
    <source>
        <dbReference type="PROSITE-ProRule" id="PRU00146"/>
    </source>
</evidence>
<feature type="domain" description="PHD-type" evidence="5">
    <location>
        <begin position="35"/>
        <end position="84"/>
    </location>
</feature>
<reference evidence="6" key="1">
    <citation type="submission" date="2021-01" db="EMBL/GenBank/DDBJ databases">
        <authorList>
            <person name="Corre E."/>
            <person name="Pelletier E."/>
            <person name="Niang G."/>
            <person name="Scheremetjew M."/>
            <person name="Finn R."/>
            <person name="Kale V."/>
            <person name="Holt S."/>
            <person name="Cochrane G."/>
            <person name="Meng A."/>
            <person name="Brown T."/>
            <person name="Cohen L."/>
        </authorList>
    </citation>
    <scope>NUCLEOTIDE SEQUENCE</scope>
    <source>
        <strain evidence="6">CCMP281</strain>
    </source>
</reference>
<dbReference type="PROSITE" id="PS50016">
    <property type="entry name" value="ZF_PHD_2"/>
    <property type="match status" value="1"/>
</dbReference>
<evidence type="ECO:0000256" key="1">
    <source>
        <dbReference type="ARBA" id="ARBA00022723"/>
    </source>
</evidence>
<dbReference type="Pfam" id="PF00628">
    <property type="entry name" value="PHD"/>
    <property type="match status" value="1"/>
</dbReference>
<proteinExistence type="predicted"/>
<dbReference type="EMBL" id="HBHX01015221">
    <property type="protein sequence ID" value="CAE0107869.1"/>
    <property type="molecule type" value="Transcribed_RNA"/>
</dbReference>
<dbReference type="PROSITE" id="PS01359">
    <property type="entry name" value="ZF_PHD_1"/>
    <property type="match status" value="1"/>
</dbReference>
<evidence type="ECO:0000256" key="2">
    <source>
        <dbReference type="ARBA" id="ARBA00022771"/>
    </source>
</evidence>
<evidence type="ECO:0000256" key="3">
    <source>
        <dbReference type="ARBA" id="ARBA00022833"/>
    </source>
</evidence>
<evidence type="ECO:0000259" key="5">
    <source>
        <dbReference type="PROSITE" id="PS50016"/>
    </source>
</evidence>
<sequence length="100" mass="10933">MELGEVTDPFCCNGCMSDDESADEGMDNDSAVAEDLACSVCQRSDDDANMLICDGCSEGYHVQCAGLKAVPTMAEWYCSDCSSVIRAETWLKRKNLFKPE</sequence>
<organism evidence="6">
    <name type="scientific">Haptolina ericina</name>
    <dbReference type="NCBI Taxonomy" id="156174"/>
    <lineage>
        <taxon>Eukaryota</taxon>
        <taxon>Haptista</taxon>
        <taxon>Haptophyta</taxon>
        <taxon>Prymnesiophyceae</taxon>
        <taxon>Prymnesiales</taxon>
        <taxon>Prymnesiaceae</taxon>
        <taxon>Haptolina</taxon>
    </lineage>
</organism>
<dbReference type="SMART" id="SM00249">
    <property type="entry name" value="PHD"/>
    <property type="match status" value="1"/>
</dbReference>
<dbReference type="GO" id="GO:0008270">
    <property type="term" value="F:zinc ion binding"/>
    <property type="evidence" value="ECO:0007669"/>
    <property type="project" value="UniProtKB-KW"/>
</dbReference>
<dbReference type="PANTHER" id="PTHR12618:SF20">
    <property type="entry name" value="PHD AND RING FINGER DOMAIN-CONTAINING PROTEIN 1"/>
    <property type="match status" value="1"/>
</dbReference>
<accession>A0A7S3AN97</accession>
<dbReference type="SUPFAM" id="SSF57903">
    <property type="entry name" value="FYVE/PHD zinc finger"/>
    <property type="match status" value="1"/>
</dbReference>
<protein>
    <recommendedName>
        <fullName evidence="5">PHD-type domain-containing protein</fullName>
    </recommendedName>
</protein>
<gene>
    <name evidence="6" type="ORF">HERI1096_LOCUS8528</name>
</gene>
<evidence type="ECO:0000313" key="6">
    <source>
        <dbReference type="EMBL" id="CAE0107869.1"/>
    </source>
</evidence>
<dbReference type="PANTHER" id="PTHR12618">
    <property type="entry name" value="PHD AND RING FINGER DOMAIN-CONTAINING PROTEIN 1"/>
    <property type="match status" value="1"/>
</dbReference>